<dbReference type="Gene3D" id="3.30.70.940">
    <property type="entry name" value="NusG, N-terminal domain"/>
    <property type="match status" value="1"/>
</dbReference>
<evidence type="ECO:0000256" key="1">
    <source>
        <dbReference type="ARBA" id="ARBA00022814"/>
    </source>
</evidence>
<name>A0A7W6G095_9HYPH</name>
<dbReference type="InterPro" id="IPR008991">
    <property type="entry name" value="Translation_prot_SH3-like_sf"/>
</dbReference>
<keyword evidence="2" id="KW-0805">Transcription regulation</keyword>
<dbReference type="CDD" id="cd06091">
    <property type="entry name" value="KOW_NusG"/>
    <property type="match status" value="1"/>
</dbReference>
<dbReference type="Gene3D" id="2.30.30.30">
    <property type="match status" value="1"/>
</dbReference>
<gene>
    <name evidence="5" type="ORF">GGQ73_000613</name>
</gene>
<dbReference type="Proteomes" id="UP000565286">
    <property type="component" value="Unassembled WGS sequence"/>
</dbReference>
<dbReference type="InterPro" id="IPR043425">
    <property type="entry name" value="NusG-like"/>
</dbReference>
<organism evidence="5 6">
    <name type="scientific">Rhizobium skierniewicense</name>
    <dbReference type="NCBI Taxonomy" id="984260"/>
    <lineage>
        <taxon>Bacteria</taxon>
        <taxon>Pseudomonadati</taxon>
        <taxon>Pseudomonadota</taxon>
        <taxon>Alphaproteobacteria</taxon>
        <taxon>Hyphomicrobiales</taxon>
        <taxon>Rhizobiaceae</taxon>
        <taxon>Rhizobium/Agrobacterium group</taxon>
        <taxon>Rhizobium</taxon>
    </lineage>
</organism>
<dbReference type="InterPro" id="IPR036735">
    <property type="entry name" value="NGN_dom_sf"/>
</dbReference>
<dbReference type="GO" id="GO:0031564">
    <property type="term" value="P:transcription antitermination"/>
    <property type="evidence" value="ECO:0007669"/>
    <property type="project" value="UniProtKB-KW"/>
</dbReference>
<dbReference type="PANTHER" id="PTHR30265">
    <property type="entry name" value="RHO-INTERACTING TRANSCRIPTION TERMINATION FACTOR NUSG"/>
    <property type="match status" value="1"/>
</dbReference>
<evidence type="ECO:0000256" key="3">
    <source>
        <dbReference type="ARBA" id="ARBA00023163"/>
    </source>
</evidence>
<accession>A0A7W6G095</accession>
<dbReference type="SUPFAM" id="SSF50104">
    <property type="entry name" value="Translation proteins SH3-like domain"/>
    <property type="match status" value="1"/>
</dbReference>
<proteinExistence type="predicted"/>
<keyword evidence="1" id="KW-0889">Transcription antitermination</keyword>
<keyword evidence="3" id="KW-0804">Transcription</keyword>
<reference evidence="5 6" key="1">
    <citation type="submission" date="2020-08" db="EMBL/GenBank/DDBJ databases">
        <title>Genomic Encyclopedia of Type Strains, Phase IV (KMG-IV): sequencing the most valuable type-strain genomes for metagenomic binning, comparative biology and taxonomic classification.</title>
        <authorList>
            <person name="Goeker M."/>
        </authorList>
    </citation>
    <scope>NUCLEOTIDE SEQUENCE [LARGE SCALE GENOMIC DNA]</scope>
    <source>
        <strain evidence="5 6">DSM 26438</strain>
    </source>
</reference>
<dbReference type="EMBL" id="JACIDV010000002">
    <property type="protein sequence ID" value="MBB3944688.1"/>
    <property type="molecule type" value="Genomic_DNA"/>
</dbReference>
<dbReference type="PANTHER" id="PTHR30265:SF4">
    <property type="entry name" value="KOW MOTIF FAMILY PROTEIN, EXPRESSED"/>
    <property type="match status" value="1"/>
</dbReference>
<comment type="caution">
    <text evidence="5">The sequence shown here is derived from an EMBL/GenBank/DDBJ whole genome shotgun (WGS) entry which is preliminary data.</text>
</comment>
<dbReference type="AlphaFoldDB" id="A0A7W6G095"/>
<evidence type="ECO:0000313" key="6">
    <source>
        <dbReference type="Proteomes" id="UP000565286"/>
    </source>
</evidence>
<evidence type="ECO:0000256" key="2">
    <source>
        <dbReference type="ARBA" id="ARBA00023015"/>
    </source>
</evidence>
<dbReference type="InterPro" id="IPR014722">
    <property type="entry name" value="Rib_uL2_dom2"/>
</dbReference>
<feature type="domain" description="NusG-like N-terminal" evidence="4">
    <location>
        <begin position="48"/>
        <end position="149"/>
    </location>
</feature>
<dbReference type="GO" id="GO:0006354">
    <property type="term" value="P:DNA-templated transcription elongation"/>
    <property type="evidence" value="ECO:0007669"/>
    <property type="project" value="InterPro"/>
</dbReference>
<dbReference type="InterPro" id="IPR006645">
    <property type="entry name" value="NGN-like_dom"/>
</dbReference>
<dbReference type="RefSeq" id="WP_183893881.1">
    <property type="nucleotide sequence ID" value="NZ_JACIDV010000002.1"/>
</dbReference>
<evidence type="ECO:0000313" key="5">
    <source>
        <dbReference type="EMBL" id="MBB3944688.1"/>
    </source>
</evidence>
<evidence type="ECO:0000259" key="4">
    <source>
        <dbReference type="SMART" id="SM00738"/>
    </source>
</evidence>
<dbReference type="Pfam" id="PF02357">
    <property type="entry name" value="NusG"/>
    <property type="match status" value="1"/>
</dbReference>
<keyword evidence="6" id="KW-1185">Reference proteome</keyword>
<dbReference type="SUPFAM" id="SSF82679">
    <property type="entry name" value="N-utilization substance G protein NusG, N-terminal domain"/>
    <property type="match status" value="1"/>
</dbReference>
<dbReference type="SMART" id="SM00738">
    <property type="entry name" value="NGN"/>
    <property type="match status" value="1"/>
</dbReference>
<sequence>MMQHKFEDISQHVSLRGLLKLDRIAAEAAQVARERESAGKKLADAVSDSGWVIAQVAFGHEQTVEKDMLDAGIGAWVPMRMGPERKRHRKRIPPSPTTVFNGLVFIYCCPTGEALRGIRSFIHVKNVIMNGEAAARISTETVNNFRDLAARGEYDWERPAPTFIKDQKVRITTGPFVGFEVVIEGFASKGHGDAIVSINIFGRPTPFNMPLAMLEKV</sequence>
<protein>
    <submittedName>
        <fullName evidence="5">Transcriptional antiterminator NusG</fullName>
    </submittedName>
</protein>